<protein>
    <submittedName>
        <fullName evidence="1">Uncharacterized protein</fullName>
    </submittedName>
</protein>
<gene>
    <name evidence="1" type="ORF">BJ138DRAFT_1144295</name>
</gene>
<name>A0ACB8ALQ3_9AGAM</name>
<organism evidence="1 2">
    <name type="scientific">Hygrophoropsis aurantiaca</name>
    <dbReference type="NCBI Taxonomy" id="72124"/>
    <lineage>
        <taxon>Eukaryota</taxon>
        <taxon>Fungi</taxon>
        <taxon>Dikarya</taxon>
        <taxon>Basidiomycota</taxon>
        <taxon>Agaricomycotina</taxon>
        <taxon>Agaricomycetes</taxon>
        <taxon>Agaricomycetidae</taxon>
        <taxon>Boletales</taxon>
        <taxon>Coniophorineae</taxon>
        <taxon>Hygrophoropsidaceae</taxon>
        <taxon>Hygrophoropsis</taxon>
    </lineage>
</organism>
<evidence type="ECO:0000313" key="2">
    <source>
        <dbReference type="Proteomes" id="UP000790377"/>
    </source>
</evidence>
<dbReference type="Proteomes" id="UP000790377">
    <property type="component" value="Unassembled WGS sequence"/>
</dbReference>
<keyword evidence="2" id="KW-1185">Reference proteome</keyword>
<sequence>MPILGLLLFSPVAFAALAPTYPGPNQSCRADSDCTIKWLVDTTNSWKNVTVQLMSGSNSNMTLVDIVASQLDGTDSRLTPFNWTCPEVAPYSNIYFYQFTNNGPSPEFAWTTRFMIESPSGESTPAEYTEQPSGAPIPWGNGHLVSYISNSSMIPAHSTRKNEQNTDDYMPPTSSHSSKTPESATAAKDNPSTSPVKVKKEKQHHEDTWNGGDHAEALLSGQTPFPRSITSYAAGRPTSKGNIRGASSSIYILCAFSVLWMMV</sequence>
<evidence type="ECO:0000313" key="1">
    <source>
        <dbReference type="EMBL" id="KAH7914172.1"/>
    </source>
</evidence>
<accession>A0ACB8ALQ3</accession>
<comment type="caution">
    <text evidence="1">The sequence shown here is derived from an EMBL/GenBank/DDBJ whole genome shotgun (WGS) entry which is preliminary data.</text>
</comment>
<proteinExistence type="predicted"/>
<reference evidence="1" key="1">
    <citation type="journal article" date="2021" name="New Phytol.">
        <title>Evolutionary innovations through gain and loss of genes in the ectomycorrhizal Boletales.</title>
        <authorList>
            <person name="Wu G."/>
            <person name="Miyauchi S."/>
            <person name="Morin E."/>
            <person name="Kuo A."/>
            <person name="Drula E."/>
            <person name="Varga T."/>
            <person name="Kohler A."/>
            <person name="Feng B."/>
            <person name="Cao Y."/>
            <person name="Lipzen A."/>
            <person name="Daum C."/>
            <person name="Hundley H."/>
            <person name="Pangilinan J."/>
            <person name="Johnson J."/>
            <person name="Barry K."/>
            <person name="LaButti K."/>
            <person name="Ng V."/>
            <person name="Ahrendt S."/>
            <person name="Min B."/>
            <person name="Choi I.G."/>
            <person name="Park H."/>
            <person name="Plett J.M."/>
            <person name="Magnuson J."/>
            <person name="Spatafora J.W."/>
            <person name="Nagy L.G."/>
            <person name="Henrissat B."/>
            <person name="Grigoriev I.V."/>
            <person name="Yang Z.L."/>
            <person name="Xu J."/>
            <person name="Martin F.M."/>
        </authorList>
    </citation>
    <scope>NUCLEOTIDE SEQUENCE</scope>
    <source>
        <strain evidence="1">ATCC 28755</strain>
    </source>
</reference>
<dbReference type="EMBL" id="MU267617">
    <property type="protein sequence ID" value="KAH7914172.1"/>
    <property type="molecule type" value="Genomic_DNA"/>
</dbReference>